<accession>A0A067PN58</accession>
<feature type="chain" id="PRO_5001643318" description="Chitin-binding type-4 domain-containing protein" evidence="7">
    <location>
        <begin position="21"/>
        <end position="188"/>
    </location>
</feature>
<evidence type="ECO:0000256" key="4">
    <source>
        <dbReference type="ARBA" id="ARBA00023157"/>
    </source>
</evidence>
<dbReference type="HOGENOM" id="CLU_053021_2_0_1"/>
<keyword evidence="4" id="KW-1015">Disulfide bond</keyword>
<dbReference type="InterPro" id="IPR052282">
    <property type="entry name" value="Starch-active_LPMO"/>
</dbReference>
<name>A0A067PN58_9AGAM</name>
<evidence type="ECO:0000256" key="5">
    <source>
        <dbReference type="ARBA" id="ARBA00023180"/>
    </source>
</evidence>
<dbReference type="OrthoDB" id="120613at2759"/>
<feature type="signal peptide" evidence="7">
    <location>
        <begin position="1"/>
        <end position="20"/>
    </location>
</feature>
<dbReference type="PANTHER" id="PTHR36575">
    <property type="entry name" value="BINDING PROTEIN, PUTATIVE (AFU_ORTHOLOGUE AFUA_1G14430)-RELATED"/>
    <property type="match status" value="1"/>
</dbReference>
<dbReference type="PANTHER" id="PTHR36575:SF2">
    <property type="entry name" value="CHITIN-BINDING TYPE-4 DOMAIN-CONTAINING PROTEIN-RELATED"/>
    <property type="match status" value="1"/>
</dbReference>
<feature type="domain" description="Chitin-binding type-4" evidence="8">
    <location>
        <begin position="21"/>
        <end position="186"/>
    </location>
</feature>
<dbReference type="Gene3D" id="2.70.50.70">
    <property type="match status" value="1"/>
</dbReference>
<organism evidence="9 10">
    <name type="scientific">Jaapia argillacea MUCL 33604</name>
    <dbReference type="NCBI Taxonomy" id="933084"/>
    <lineage>
        <taxon>Eukaryota</taxon>
        <taxon>Fungi</taxon>
        <taxon>Dikarya</taxon>
        <taxon>Basidiomycota</taxon>
        <taxon>Agaricomycotina</taxon>
        <taxon>Agaricomycetes</taxon>
        <taxon>Agaricomycetidae</taxon>
        <taxon>Jaapiales</taxon>
        <taxon>Jaapiaceae</taxon>
        <taxon>Jaapia</taxon>
    </lineage>
</organism>
<dbReference type="EMBL" id="KL197722">
    <property type="protein sequence ID" value="KDQ56224.1"/>
    <property type="molecule type" value="Genomic_DNA"/>
</dbReference>
<keyword evidence="10" id="KW-1185">Reference proteome</keyword>
<dbReference type="InParanoid" id="A0A067PN58"/>
<dbReference type="Pfam" id="PF03067">
    <property type="entry name" value="LPMO_10"/>
    <property type="match status" value="1"/>
</dbReference>
<evidence type="ECO:0000256" key="6">
    <source>
        <dbReference type="ARBA" id="ARBA00034311"/>
    </source>
</evidence>
<sequence>MFVKLSALATVLAVAGSTVAHGVISSPPRRQPGTNFEAVCGSQIYNTVESDQYGNQQLEEQNINSATTAACQLYLCKGLTYADNTANVQHYAANTVVPITIDLRAPHTGVANVSVVATATNKVIAGPLISFNPAYSVSAPIPANQTSFSVTIPNLNGACATAGACVLQWWWDARSIDQTYMSCVDITQ</sequence>
<dbReference type="AlphaFoldDB" id="A0A067PN58"/>
<evidence type="ECO:0000313" key="9">
    <source>
        <dbReference type="EMBL" id="KDQ56224.1"/>
    </source>
</evidence>
<reference evidence="10" key="1">
    <citation type="journal article" date="2014" name="Proc. Natl. Acad. Sci. U.S.A.">
        <title>Extensive sampling of basidiomycete genomes demonstrates inadequacy of the white-rot/brown-rot paradigm for wood decay fungi.</title>
        <authorList>
            <person name="Riley R."/>
            <person name="Salamov A.A."/>
            <person name="Brown D.W."/>
            <person name="Nagy L.G."/>
            <person name="Floudas D."/>
            <person name="Held B.W."/>
            <person name="Levasseur A."/>
            <person name="Lombard V."/>
            <person name="Morin E."/>
            <person name="Otillar R."/>
            <person name="Lindquist E.A."/>
            <person name="Sun H."/>
            <person name="LaButti K.M."/>
            <person name="Schmutz J."/>
            <person name="Jabbour D."/>
            <person name="Luo H."/>
            <person name="Baker S.E."/>
            <person name="Pisabarro A.G."/>
            <person name="Walton J.D."/>
            <person name="Blanchette R.A."/>
            <person name="Henrissat B."/>
            <person name="Martin F."/>
            <person name="Cullen D."/>
            <person name="Hibbett D.S."/>
            <person name="Grigoriev I.V."/>
        </authorList>
    </citation>
    <scope>NUCLEOTIDE SEQUENCE [LARGE SCALE GENOMIC DNA]</scope>
    <source>
        <strain evidence="10">MUCL 33604</strain>
    </source>
</reference>
<keyword evidence="3" id="KW-0186">Copper</keyword>
<protein>
    <recommendedName>
        <fullName evidence="8">Chitin-binding type-4 domain-containing protein</fullName>
    </recommendedName>
</protein>
<evidence type="ECO:0000256" key="2">
    <source>
        <dbReference type="ARBA" id="ARBA00022723"/>
    </source>
</evidence>
<evidence type="ECO:0000313" key="10">
    <source>
        <dbReference type="Proteomes" id="UP000027265"/>
    </source>
</evidence>
<evidence type="ECO:0000256" key="7">
    <source>
        <dbReference type="SAM" id="SignalP"/>
    </source>
</evidence>
<comment type="similarity">
    <text evidence="6">Belongs to the polysaccharide monooxygenase AA13 family.</text>
</comment>
<keyword evidence="7" id="KW-0732">Signal</keyword>
<proteinExistence type="inferred from homology"/>
<dbReference type="Proteomes" id="UP000027265">
    <property type="component" value="Unassembled WGS sequence"/>
</dbReference>
<evidence type="ECO:0000256" key="3">
    <source>
        <dbReference type="ARBA" id="ARBA00023008"/>
    </source>
</evidence>
<keyword evidence="2" id="KW-0479">Metal-binding</keyword>
<comment type="cofactor">
    <cofactor evidence="1">
        <name>Cu(2+)</name>
        <dbReference type="ChEBI" id="CHEBI:29036"/>
    </cofactor>
</comment>
<dbReference type="GO" id="GO:0046872">
    <property type="term" value="F:metal ion binding"/>
    <property type="evidence" value="ECO:0007669"/>
    <property type="project" value="UniProtKB-KW"/>
</dbReference>
<gene>
    <name evidence="9" type="ORF">JAAARDRAFT_59137</name>
</gene>
<dbReference type="InterPro" id="IPR004302">
    <property type="entry name" value="Cellulose/chitin-bd_N"/>
</dbReference>
<evidence type="ECO:0000256" key="1">
    <source>
        <dbReference type="ARBA" id="ARBA00001973"/>
    </source>
</evidence>
<keyword evidence="5" id="KW-0325">Glycoprotein</keyword>
<evidence type="ECO:0000259" key="8">
    <source>
        <dbReference type="Pfam" id="PF03067"/>
    </source>
</evidence>